<dbReference type="InterPro" id="IPR011008">
    <property type="entry name" value="Dimeric_a/b-barrel"/>
</dbReference>
<dbReference type="Pfam" id="PF03992">
    <property type="entry name" value="ABM"/>
    <property type="match status" value="1"/>
</dbReference>
<proteinExistence type="predicted"/>
<gene>
    <name evidence="3" type="ORF">PGH26_02735</name>
</gene>
<dbReference type="GO" id="GO:0004497">
    <property type="term" value="F:monooxygenase activity"/>
    <property type="evidence" value="ECO:0007669"/>
    <property type="project" value="UniProtKB-KW"/>
</dbReference>
<dbReference type="PANTHER" id="PTHR34474:SF4">
    <property type="entry name" value="HEME OXYGENASE (STAPHYLOBILIN-PRODUCING) 1"/>
    <property type="match status" value="1"/>
</dbReference>
<reference evidence="3 4" key="1">
    <citation type="submission" date="2023-01" db="EMBL/GenBank/DDBJ databases">
        <title>Sporosarcina sp. nov., isolated from Korean tranditional fermented seafood 'Jeotgal'.</title>
        <authorList>
            <person name="Yang A.-I."/>
        </authorList>
    </citation>
    <scope>NUCLEOTIDE SEQUENCE [LARGE SCALE GENOMIC DNA]</scope>
    <source>
        <strain evidence="3 4">B2O-1</strain>
    </source>
</reference>
<keyword evidence="4" id="KW-1185">Reference proteome</keyword>
<dbReference type="EMBL" id="CP116341">
    <property type="protein sequence ID" value="WOV84859.1"/>
    <property type="molecule type" value="Genomic_DNA"/>
</dbReference>
<dbReference type="Gene3D" id="3.30.70.100">
    <property type="match status" value="1"/>
</dbReference>
<evidence type="ECO:0000256" key="1">
    <source>
        <dbReference type="SAM" id="MobiDB-lite"/>
    </source>
</evidence>
<evidence type="ECO:0000313" key="4">
    <source>
        <dbReference type="Proteomes" id="UP001303532"/>
    </source>
</evidence>
<keyword evidence="3" id="KW-0503">Monooxygenase</keyword>
<protein>
    <submittedName>
        <fullName evidence="3">Antibiotic biosynthesis monooxygenase</fullName>
    </submittedName>
</protein>
<evidence type="ECO:0000259" key="2">
    <source>
        <dbReference type="PROSITE" id="PS51725"/>
    </source>
</evidence>
<feature type="domain" description="ABM" evidence="2">
    <location>
        <begin position="4"/>
        <end position="97"/>
    </location>
</feature>
<organism evidence="3 4">
    <name type="scientific">Sporosarcina jeotgali</name>
    <dbReference type="NCBI Taxonomy" id="3020056"/>
    <lineage>
        <taxon>Bacteria</taxon>
        <taxon>Bacillati</taxon>
        <taxon>Bacillota</taxon>
        <taxon>Bacilli</taxon>
        <taxon>Bacillales</taxon>
        <taxon>Caryophanaceae</taxon>
        <taxon>Sporosarcina</taxon>
    </lineage>
</organism>
<dbReference type="SUPFAM" id="SSF54909">
    <property type="entry name" value="Dimeric alpha+beta barrel"/>
    <property type="match status" value="1"/>
</dbReference>
<accession>A0ABZ0L100</accession>
<sequence length="116" mass="13302">MSQMTAVNTISIEKGRAQEVADRFAKPKSVHTFPGFVRMEVWMKENIEDHDELHICTTWEDEKYFKDWLKSRENDKAHGQSAQKPETSEEAKSNPILGAKLSTYVTLVQHLPAVEV</sequence>
<feature type="region of interest" description="Disordered" evidence="1">
    <location>
        <begin position="75"/>
        <end position="94"/>
    </location>
</feature>
<dbReference type="Proteomes" id="UP001303532">
    <property type="component" value="Chromosome"/>
</dbReference>
<dbReference type="InterPro" id="IPR007138">
    <property type="entry name" value="ABM_dom"/>
</dbReference>
<dbReference type="PROSITE" id="PS51725">
    <property type="entry name" value="ABM"/>
    <property type="match status" value="1"/>
</dbReference>
<dbReference type="InterPro" id="IPR050404">
    <property type="entry name" value="Heme-degrading_MO"/>
</dbReference>
<keyword evidence="3" id="KW-0560">Oxidoreductase</keyword>
<evidence type="ECO:0000313" key="3">
    <source>
        <dbReference type="EMBL" id="WOV84859.1"/>
    </source>
</evidence>
<name>A0ABZ0L100_9BACL</name>
<dbReference type="RefSeq" id="WP_323692501.1">
    <property type="nucleotide sequence ID" value="NZ_CP116341.1"/>
</dbReference>
<dbReference type="PANTHER" id="PTHR34474">
    <property type="entry name" value="SIGNAL TRANSDUCTION PROTEIN TRAP"/>
    <property type="match status" value="1"/>
</dbReference>